<accession>A0ABR1RS08</accession>
<gene>
    <name evidence="2" type="ORF">PG993_014082</name>
</gene>
<dbReference type="Proteomes" id="UP001444661">
    <property type="component" value="Unassembled WGS sequence"/>
</dbReference>
<name>A0ABR1RS08_9PEZI</name>
<organism evidence="2 3">
    <name type="scientific">Apiospora rasikravindrae</name>
    <dbReference type="NCBI Taxonomy" id="990691"/>
    <lineage>
        <taxon>Eukaryota</taxon>
        <taxon>Fungi</taxon>
        <taxon>Dikarya</taxon>
        <taxon>Ascomycota</taxon>
        <taxon>Pezizomycotina</taxon>
        <taxon>Sordariomycetes</taxon>
        <taxon>Xylariomycetidae</taxon>
        <taxon>Amphisphaeriales</taxon>
        <taxon>Apiosporaceae</taxon>
        <taxon>Apiospora</taxon>
    </lineage>
</organism>
<evidence type="ECO:0000259" key="1">
    <source>
        <dbReference type="Pfam" id="PF14856"/>
    </source>
</evidence>
<protein>
    <recommendedName>
        <fullName evidence="1">Ecp2 effector protein-like domain-containing protein</fullName>
    </recommendedName>
</protein>
<proteinExistence type="predicted"/>
<feature type="domain" description="Ecp2 effector protein-like" evidence="1">
    <location>
        <begin position="15"/>
        <end position="122"/>
    </location>
</feature>
<keyword evidence="3" id="KW-1185">Reference proteome</keyword>
<dbReference type="InterPro" id="IPR029226">
    <property type="entry name" value="Ecp2-like"/>
</dbReference>
<dbReference type="EMBL" id="JAQQWK010000013">
    <property type="protein sequence ID" value="KAK8017756.1"/>
    <property type="molecule type" value="Genomic_DNA"/>
</dbReference>
<reference evidence="2 3" key="1">
    <citation type="submission" date="2023-01" db="EMBL/GenBank/DDBJ databases">
        <title>Analysis of 21 Apiospora genomes using comparative genomics revels a genus with tremendous synthesis potential of carbohydrate active enzymes and secondary metabolites.</title>
        <authorList>
            <person name="Sorensen T."/>
        </authorList>
    </citation>
    <scope>NUCLEOTIDE SEQUENCE [LARGE SCALE GENOMIC DNA]</scope>
    <source>
        <strain evidence="2 3">CBS 33761</strain>
    </source>
</reference>
<evidence type="ECO:0000313" key="2">
    <source>
        <dbReference type="EMBL" id="KAK8017756.1"/>
    </source>
</evidence>
<sequence>MSTFGDTGSLPQAKRPAPVDDCATLGRTFHSQDFDGKWLFVRPDIAGTDVNKFTTITSFKNCAIAIWAAGEGKAEDCQNCVVAMGNKDASDVITTSINKHSATHPGATYSNSKMFATGNVHCNAKRWGNNGGERSVDWLIFNPNP</sequence>
<comment type="caution">
    <text evidence="2">The sequence shown here is derived from an EMBL/GenBank/DDBJ whole genome shotgun (WGS) entry which is preliminary data.</text>
</comment>
<evidence type="ECO:0000313" key="3">
    <source>
        <dbReference type="Proteomes" id="UP001444661"/>
    </source>
</evidence>
<dbReference type="Pfam" id="PF14856">
    <property type="entry name" value="Hce2"/>
    <property type="match status" value="1"/>
</dbReference>